<keyword evidence="6" id="KW-1185">Reference proteome</keyword>
<evidence type="ECO:0000256" key="2">
    <source>
        <dbReference type="ARBA" id="ARBA00023002"/>
    </source>
</evidence>
<evidence type="ECO:0000313" key="5">
    <source>
        <dbReference type="EMBL" id="MCE5170856.1"/>
    </source>
</evidence>
<comment type="similarity">
    <text evidence="1">Belongs to the Gfo/Idh/MocA family.</text>
</comment>
<dbReference type="Proteomes" id="UP001199916">
    <property type="component" value="Unassembled WGS sequence"/>
</dbReference>
<dbReference type="InterPro" id="IPR036291">
    <property type="entry name" value="NAD(P)-bd_dom_sf"/>
</dbReference>
<dbReference type="EC" id="1.1.1.18" evidence="5"/>
<protein>
    <submittedName>
        <fullName evidence="5">Inositol 2-dehydrogenase</fullName>
        <ecNumber evidence="5">1.1.1.18</ecNumber>
    </submittedName>
</protein>
<name>A0ABS8YKJ9_9BACL</name>
<evidence type="ECO:0000256" key="1">
    <source>
        <dbReference type="ARBA" id="ARBA00010928"/>
    </source>
</evidence>
<feature type="domain" description="Gfo/Idh/MocA-like oxidoreductase N-terminal" evidence="3">
    <location>
        <begin position="5"/>
        <end position="123"/>
    </location>
</feature>
<sequence length="342" mass="37429">MFMLQVGIIGAGRIGKLHADHIQHMCNVRVRAISDVCIAGLDTWASEMGIPVVTSDYHDVLHDPEIQAVFICSPTSTHAAIIQEAAEAGKHIFCEKPVSFSVETTEQALAAVKTAGVKMQVGFNRRFDHNFKKARDVVQAGQIGAPHLLRITSRDPEPPSAEYISKSGGLFMDMTIHDFDMARYVMQSEVVEVYAQGANLIDPKIGELNDIDTAVINLRFANGALGIIENSRKAVYGYDQRLEAFGSAGCVTTNNDRASTAIVATADGVQMDKPLYFFLERYTQAYIQEVEDFVRAVLHDGPIVCDANDGLQAERIARAAKESLLSGRPVKLEHGPATMQHQ</sequence>
<accession>A0ABS8YKJ9</accession>
<organism evidence="5 6">
    <name type="scientific">Paenibacillus profundus</name>
    <dbReference type="NCBI Taxonomy" id="1173085"/>
    <lineage>
        <taxon>Bacteria</taxon>
        <taxon>Bacillati</taxon>
        <taxon>Bacillota</taxon>
        <taxon>Bacilli</taxon>
        <taxon>Bacillales</taxon>
        <taxon>Paenibacillaceae</taxon>
        <taxon>Paenibacillus</taxon>
    </lineage>
</organism>
<dbReference type="InterPro" id="IPR030827">
    <property type="entry name" value="Myo_inos_IolG"/>
</dbReference>
<dbReference type="SUPFAM" id="SSF51735">
    <property type="entry name" value="NAD(P)-binding Rossmann-fold domains"/>
    <property type="match status" value="1"/>
</dbReference>
<comment type="caution">
    <text evidence="5">The sequence shown here is derived from an EMBL/GenBank/DDBJ whole genome shotgun (WGS) entry which is preliminary data.</text>
</comment>
<dbReference type="GO" id="GO:0050112">
    <property type="term" value="F:inositol 2-dehydrogenase (NAD+) activity"/>
    <property type="evidence" value="ECO:0007669"/>
    <property type="project" value="UniProtKB-EC"/>
</dbReference>
<feature type="domain" description="GFO/IDH/MocA-like oxidoreductase" evidence="4">
    <location>
        <begin position="131"/>
        <end position="251"/>
    </location>
</feature>
<reference evidence="5 6" key="1">
    <citation type="submission" date="2021-11" db="EMBL/GenBank/DDBJ databases">
        <title>Draft genome sequence of Paenibacillus profundus YoMME, a new Gram-positive bacteria with exoelectrogenic properties.</title>
        <authorList>
            <person name="Hubenova Y."/>
            <person name="Hubenova E."/>
            <person name="Manasiev Y."/>
            <person name="Peykov S."/>
            <person name="Mitov M."/>
        </authorList>
    </citation>
    <scope>NUCLEOTIDE SEQUENCE [LARGE SCALE GENOMIC DNA]</scope>
    <source>
        <strain evidence="5 6">YoMME</strain>
    </source>
</reference>
<dbReference type="RefSeq" id="WP_233697498.1">
    <property type="nucleotide sequence ID" value="NZ_JAJNBZ010000013.1"/>
</dbReference>
<dbReference type="NCBIfam" id="TIGR04380">
    <property type="entry name" value="myo_inos_iolG"/>
    <property type="match status" value="1"/>
</dbReference>
<dbReference type="Gene3D" id="3.40.50.720">
    <property type="entry name" value="NAD(P)-binding Rossmann-like Domain"/>
    <property type="match status" value="1"/>
</dbReference>
<dbReference type="Pfam" id="PF01408">
    <property type="entry name" value="GFO_IDH_MocA"/>
    <property type="match status" value="1"/>
</dbReference>
<dbReference type="PANTHER" id="PTHR42840:SF3">
    <property type="entry name" value="BINDING ROSSMANN FOLD OXIDOREDUCTASE, PUTATIVE (AFU_ORTHOLOGUE AFUA_2G10240)-RELATED"/>
    <property type="match status" value="1"/>
</dbReference>
<dbReference type="EMBL" id="JAJNBZ010000013">
    <property type="protein sequence ID" value="MCE5170856.1"/>
    <property type="molecule type" value="Genomic_DNA"/>
</dbReference>
<dbReference type="InterPro" id="IPR000683">
    <property type="entry name" value="Gfo/Idh/MocA-like_OxRdtase_N"/>
</dbReference>
<gene>
    <name evidence="5" type="primary">iolG</name>
    <name evidence="5" type="ORF">LQV63_16250</name>
</gene>
<dbReference type="Gene3D" id="3.30.360.10">
    <property type="entry name" value="Dihydrodipicolinate Reductase, domain 2"/>
    <property type="match status" value="1"/>
</dbReference>
<evidence type="ECO:0000313" key="6">
    <source>
        <dbReference type="Proteomes" id="UP001199916"/>
    </source>
</evidence>
<keyword evidence="2 5" id="KW-0560">Oxidoreductase</keyword>
<evidence type="ECO:0000259" key="4">
    <source>
        <dbReference type="Pfam" id="PF22725"/>
    </source>
</evidence>
<proteinExistence type="inferred from homology"/>
<dbReference type="PANTHER" id="PTHR42840">
    <property type="entry name" value="NAD(P)-BINDING ROSSMANN-FOLD SUPERFAMILY PROTEIN-RELATED"/>
    <property type="match status" value="1"/>
</dbReference>
<dbReference type="Pfam" id="PF22725">
    <property type="entry name" value="GFO_IDH_MocA_C3"/>
    <property type="match status" value="1"/>
</dbReference>
<evidence type="ECO:0000259" key="3">
    <source>
        <dbReference type="Pfam" id="PF01408"/>
    </source>
</evidence>
<dbReference type="SUPFAM" id="SSF55347">
    <property type="entry name" value="Glyceraldehyde-3-phosphate dehydrogenase-like, C-terminal domain"/>
    <property type="match status" value="1"/>
</dbReference>
<dbReference type="InterPro" id="IPR055170">
    <property type="entry name" value="GFO_IDH_MocA-like_dom"/>
</dbReference>